<dbReference type="PANTHER" id="PTHR38340:SF1">
    <property type="entry name" value="S-LAYER PROTEIN"/>
    <property type="match status" value="1"/>
</dbReference>
<dbReference type="PANTHER" id="PTHR38340">
    <property type="entry name" value="S-LAYER PROTEIN"/>
    <property type="match status" value="1"/>
</dbReference>
<evidence type="ECO:0000313" key="8">
    <source>
        <dbReference type="Proteomes" id="UP000237797"/>
    </source>
</evidence>
<keyword evidence="4" id="KW-0732">Signal</keyword>
<dbReference type="GO" id="GO:0005509">
    <property type="term" value="F:calcium ion binding"/>
    <property type="evidence" value="ECO:0007669"/>
    <property type="project" value="InterPro"/>
</dbReference>
<dbReference type="PRINTS" id="PR00313">
    <property type="entry name" value="CABNDNGRPT"/>
</dbReference>
<dbReference type="Pfam" id="PF00353">
    <property type="entry name" value="HemolysinCabind"/>
    <property type="match status" value="2"/>
</dbReference>
<dbReference type="PROSITE" id="PS00330">
    <property type="entry name" value="HEMOLYSIN_CALCIUM"/>
    <property type="match status" value="2"/>
</dbReference>
<evidence type="ECO:0000313" key="7">
    <source>
        <dbReference type="EMBL" id="PRX40969.1"/>
    </source>
</evidence>
<dbReference type="AlphaFoldDB" id="A0A2T0LFH7"/>
<evidence type="ECO:0000256" key="4">
    <source>
        <dbReference type="SAM" id="SignalP"/>
    </source>
</evidence>
<sequence length="625" mass="68940">MRKWLVLLVTLVLLFSLNVTSAAPVIDDGGGRSDAVSTGPAASSRYEKILLRYAEDTWESFVAMTDEKSGLPADRLHVDGTRSVETSTTNIGAYMWSALVAEKLGFIDHEELVSRLSKTLGTLEKMERHKESGQYYNWYDHRTGEKLTEWPSTGDPLTPILSSVDNGWLATGLHLVRQSVPELSHRAGALFDSMDFSIFYDPDTNRLLFSYVPSTGEKHCCYDTLGEIRIASYIGMAKGEMPQKHYFGAWRTFPDSCKDWGWQEMRPQGFHRQYFGVDVFEGAYRYNGSRIVPNWGGSMFEALMVPLFVPEEKWAPGSWRVNHPLYVRAQIYHGMVEAGYGYWGFSPSDVPEGGYRAYGVDALGMNPDGYPSNNDDTFADFGYEGCEGREPKPLPKPEEYTNGVVTPHAAFLALRWAPEETVKNLTRLERDFDIYTKWGFRDSVNVETGEVSDFYLALDQGMIMASIGNFLADDMLRRSFVTPQFEKRLRPPMAVEEFNAHPRACTIVGTPGDDVIHGTPGDDVICGLGGNDVIYGGGGDDVIYGDAGDDRIYGMNGDDVLYGGEGEDQLFGGRGDDVLSAGPGRDALTGGAGEDHFEGGTGSNECRDVSAEDSANACGPAGQPR</sequence>
<dbReference type="InterPro" id="IPR021478">
    <property type="entry name" value="DUF3131"/>
</dbReference>
<accession>A0A2T0LFH7</accession>
<dbReference type="Gene3D" id="1.50.10.140">
    <property type="match status" value="1"/>
</dbReference>
<dbReference type="InterPro" id="IPR050557">
    <property type="entry name" value="RTX_toxin/Mannuronan_C5-epim"/>
</dbReference>
<comment type="caution">
    <text evidence="7">The sequence shown here is derived from an EMBL/GenBank/DDBJ whole genome shotgun (WGS) entry which is preliminary data.</text>
</comment>
<dbReference type="GO" id="GO:0005576">
    <property type="term" value="C:extracellular region"/>
    <property type="evidence" value="ECO:0007669"/>
    <property type="project" value="UniProtKB-SubCell"/>
</dbReference>
<dbReference type="Pfam" id="PF10091">
    <property type="entry name" value="Glycoamylase"/>
    <property type="match status" value="1"/>
</dbReference>
<dbReference type="InterPro" id="IPR011049">
    <property type="entry name" value="Serralysin-like_metalloprot_C"/>
</dbReference>
<organism evidence="7 8">
    <name type="scientific">Planifilum fimeticola</name>
    <dbReference type="NCBI Taxonomy" id="201975"/>
    <lineage>
        <taxon>Bacteria</taxon>
        <taxon>Bacillati</taxon>
        <taxon>Bacillota</taxon>
        <taxon>Bacilli</taxon>
        <taxon>Bacillales</taxon>
        <taxon>Thermoactinomycetaceae</taxon>
        <taxon>Planifilum</taxon>
    </lineage>
</organism>
<evidence type="ECO:0000259" key="6">
    <source>
        <dbReference type="Pfam" id="PF11329"/>
    </source>
</evidence>
<evidence type="ECO:0000256" key="2">
    <source>
        <dbReference type="ARBA" id="ARBA00022525"/>
    </source>
</evidence>
<dbReference type="EMBL" id="PVNE01000009">
    <property type="protein sequence ID" value="PRX40969.1"/>
    <property type="molecule type" value="Genomic_DNA"/>
</dbReference>
<gene>
    <name evidence="7" type="ORF">CLV97_10920</name>
</gene>
<evidence type="ECO:0000259" key="5">
    <source>
        <dbReference type="Pfam" id="PF10091"/>
    </source>
</evidence>
<protein>
    <submittedName>
        <fullName evidence="7">Hemolysin type calcium-binding protein</fullName>
    </submittedName>
</protein>
<feature type="region of interest" description="Disordered" evidence="3">
    <location>
        <begin position="582"/>
        <end position="625"/>
    </location>
</feature>
<feature type="domain" description="DUF3131" evidence="6">
    <location>
        <begin position="52"/>
        <end position="192"/>
    </location>
</feature>
<feature type="domain" description="Glycoamylase-like" evidence="5">
    <location>
        <begin position="274"/>
        <end position="480"/>
    </location>
</feature>
<dbReference type="InterPro" id="IPR018511">
    <property type="entry name" value="Hemolysin-typ_Ca-bd_CS"/>
</dbReference>
<dbReference type="Gene3D" id="2.150.10.10">
    <property type="entry name" value="Serralysin-like metalloprotease, C-terminal"/>
    <property type="match status" value="2"/>
</dbReference>
<evidence type="ECO:0000256" key="1">
    <source>
        <dbReference type="ARBA" id="ARBA00004613"/>
    </source>
</evidence>
<comment type="subcellular location">
    <subcellularLocation>
        <location evidence="1">Secreted</location>
    </subcellularLocation>
</comment>
<dbReference type="RefSeq" id="WP_211295702.1">
    <property type="nucleotide sequence ID" value="NZ_PVNE01000009.1"/>
</dbReference>
<keyword evidence="2" id="KW-0964">Secreted</keyword>
<proteinExistence type="predicted"/>
<feature type="chain" id="PRO_5015469220" evidence="4">
    <location>
        <begin position="23"/>
        <end position="625"/>
    </location>
</feature>
<name>A0A2T0LFH7_9BACL</name>
<dbReference type="SUPFAM" id="SSF51120">
    <property type="entry name" value="beta-Roll"/>
    <property type="match status" value="1"/>
</dbReference>
<evidence type="ECO:0000256" key="3">
    <source>
        <dbReference type="SAM" id="MobiDB-lite"/>
    </source>
</evidence>
<keyword evidence="8" id="KW-1185">Reference proteome</keyword>
<dbReference type="Pfam" id="PF11329">
    <property type="entry name" value="DUF3131"/>
    <property type="match status" value="1"/>
</dbReference>
<dbReference type="InterPro" id="IPR019282">
    <property type="entry name" value="Glycoamylase-like_cons_dom"/>
</dbReference>
<feature type="signal peptide" evidence="4">
    <location>
        <begin position="1"/>
        <end position="22"/>
    </location>
</feature>
<dbReference type="Proteomes" id="UP000237797">
    <property type="component" value="Unassembled WGS sequence"/>
</dbReference>
<dbReference type="InterPro" id="IPR001343">
    <property type="entry name" value="Hemolysn_Ca-bd"/>
</dbReference>
<reference evidence="7 8" key="1">
    <citation type="submission" date="2018-03" db="EMBL/GenBank/DDBJ databases">
        <title>Genomic Encyclopedia of Archaeal and Bacterial Type Strains, Phase II (KMG-II): from individual species to whole genera.</title>
        <authorList>
            <person name="Goeker M."/>
        </authorList>
    </citation>
    <scope>NUCLEOTIDE SEQUENCE [LARGE SCALE GENOMIC DNA]</scope>
    <source>
        <strain evidence="7 8">DSM 44946</strain>
    </source>
</reference>